<feature type="region of interest" description="Disordered" evidence="1">
    <location>
        <begin position="74"/>
        <end position="95"/>
    </location>
</feature>
<proteinExistence type="predicted"/>
<evidence type="ECO:0000313" key="3">
    <source>
        <dbReference type="Proteomes" id="UP000249723"/>
    </source>
</evidence>
<evidence type="ECO:0000256" key="1">
    <source>
        <dbReference type="SAM" id="MobiDB-lite"/>
    </source>
</evidence>
<reference evidence="3" key="1">
    <citation type="submission" date="2016-10" db="EMBL/GenBank/DDBJ databases">
        <authorList>
            <person name="Jeantristanb JTB J.-T."/>
            <person name="Ricardo R."/>
        </authorList>
    </citation>
    <scope>NUCLEOTIDE SEQUENCE [LARGE SCALE GENOMIC DNA]</scope>
</reference>
<dbReference type="EMBL" id="FMWP01000047">
    <property type="protein sequence ID" value="SCZ93041.1"/>
    <property type="molecule type" value="Genomic_DNA"/>
</dbReference>
<accession>A0A2X0LQA1</accession>
<keyword evidence="3" id="KW-1185">Reference proteome</keyword>
<sequence>MVLLLPPIESLLSQLVSSQASPHTVLLLSLPSGSVLVSQSTASQKPWPELPWGDTLSEEDRNKTFAAVGSSCWEASRAAEDDEGTAPKREAERDPLRLQTEYGRTLLQAFGSFLLVLVASHVTPWTVLEHKLKAAEEVLRQPLEQVSIPITNSRNGGGSE</sequence>
<dbReference type="OrthoDB" id="2524635at2759"/>
<dbReference type="Proteomes" id="UP000249723">
    <property type="component" value="Unassembled WGS sequence"/>
</dbReference>
<feature type="compositionally biased region" description="Basic and acidic residues" evidence="1">
    <location>
        <begin position="85"/>
        <end position="95"/>
    </location>
</feature>
<organism evidence="2 3">
    <name type="scientific">Microbotryum saponariae</name>
    <dbReference type="NCBI Taxonomy" id="289078"/>
    <lineage>
        <taxon>Eukaryota</taxon>
        <taxon>Fungi</taxon>
        <taxon>Dikarya</taxon>
        <taxon>Basidiomycota</taxon>
        <taxon>Pucciniomycotina</taxon>
        <taxon>Microbotryomycetes</taxon>
        <taxon>Microbotryales</taxon>
        <taxon>Microbotryaceae</taxon>
        <taxon>Microbotryum</taxon>
    </lineage>
</organism>
<name>A0A2X0LQA1_9BASI</name>
<dbReference type="Gene3D" id="3.30.450.30">
    <property type="entry name" value="Dynein light chain 2a, cytoplasmic"/>
    <property type="match status" value="1"/>
</dbReference>
<gene>
    <name evidence="2" type="ORF">BZ3500_MVSOF-1268-A1-R1_CHR6-2G08423</name>
</gene>
<protein>
    <submittedName>
        <fullName evidence="2">BZ3500_MvSof-1268-A1-R1_Chr6-2g08423 protein</fullName>
    </submittedName>
</protein>
<dbReference type="AlphaFoldDB" id="A0A2X0LQA1"/>
<evidence type="ECO:0000313" key="2">
    <source>
        <dbReference type="EMBL" id="SCZ93041.1"/>
    </source>
</evidence>